<dbReference type="InterPro" id="IPR042226">
    <property type="entry name" value="eFR1_2_sf"/>
</dbReference>
<protein>
    <submittedName>
        <fullName evidence="1">Translational machinery protein</fullName>
    </submittedName>
</protein>
<dbReference type="OrthoDB" id="8562324at2"/>
<keyword evidence="2" id="KW-1185">Reference proteome</keyword>
<dbReference type="EMBL" id="SPVF01000128">
    <property type="protein sequence ID" value="TFW20792.1"/>
    <property type="molecule type" value="Genomic_DNA"/>
</dbReference>
<name>A0A4Y9SJ05_9BURK</name>
<dbReference type="RefSeq" id="WP_135207036.1">
    <property type="nucleotide sequence ID" value="NZ_SPVF01000128.1"/>
</dbReference>
<comment type="caution">
    <text evidence="1">The sequence shown here is derived from an EMBL/GenBank/DDBJ whole genome shotgun (WGS) entry which is preliminary data.</text>
</comment>
<dbReference type="Proteomes" id="UP000298438">
    <property type="component" value="Unassembled WGS sequence"/>
</dbReference>
<dbReference type="Gene3D" id="3.30.420.60">
    <property type="entry name" value="eRF1 domain 2"/>
    <property type="match status" value="1"/>
</dbReference>
<organism evidence="1 2">
    <name type="scientific">Zemynaea arenosa</name>
    <dbReference type="NCBI Taxonomy" id="2561931"/>
    <lineage>
        <taxon>Bacteria</taxon>
        <taxon>Pseudomonadati</taxon>
        <taxon>Pseudomonadota</taxon>
        <taxon>Betaproteobacteria</taxon>
        <taxon>Burkholderiales</taxon>
        <taxon>Oxalobacteraceae</taxon>
        <taxon>Telluria group</taxon>
        <taxon>Zemynaea</taxon>
    </lineage>
</organism>
<evidence type="ECO:0000313" key="1">
    <source>
        <dbReference type="EMBL" id="TFW20792.1"/>
    </source>
</evidence>
<gene>
    <name evidence="1" type="ORF">E4L96_09825</name>
</gene>
<reference evidence="1 2" key="1">
    <citation type="submission" date="2019-03" db="EMBL/GenBank/DDBJ databases">
        <title>Draft Genome Sequence of Massilia arenosa sp. nov., a Novel Massilia Species Isolated from a Sandy-loam Maize Soil.</title>
        <authorList>
            <person name="Raths R."/>
            <person name="Peta V."/>
            <person name="Bucking H."/>
        </authorList>
    </citation>
    <scope>NUCLEOTIDE SEQUENCE [LARGE SCALE GENOMIC DNA]</scope>
    <source>
        <strain evidence="1 2">MC02</strain>
    </source>
</reference>
<accession>A0A4Y9SJ05</accession>
<dbReference type="SUPFAM" id="SSF53137">
    <property type="entry name" value="Translational machinery components"/>
    <property type="match status" value="1"/>
</dbReference>
<evidence type="ECO:0000313" key="2">
    <source>
        <dbReference type="Proteomes" id="UP000298438"/>
    </source>
</evidence>
<proteinExistence type="predicted"/>
<dbReference type="AlphaFoldDB" id="A0A4Y9SJ05"/>
<sequence>MQFNHVVVWLDHHEAHLIGFNREASETSVVKSGLDTHKVHTKKSRSDGDTAHYFDEVVGGVKNALSVLVVGPGLEKLRLLKYVLKHHPQQSDKIVGVETVDHPSDAQLLSFARKYFKRVDNMQAEY</sequence>